<feature type="signal peptide" evidence="8">
    <location>
        <begin position="1"/>
        <end position="27"/>
    </location>
</feature>
<accession>A0A3S0K8V2</accession>
<dbReference type="InterPro" id="IPR034746">
    <property type="entry name" value="POTRA"/>
</dbReference>
<evidence type="ECO:0000256" key="1">
    <source>
        <dbReference type="ARBA" id="ARBA00004370"/>
    </source>
</evidence>
<feature type="domain" description="POTRA" evidence="9">
    <location>
        <begin position="118"/>
        <end position="197"/>
    </location>
</feature>
<keyword evidence="6" id="KW-0998">Cell outer membrane</keyword>
<evidence type="ECO:0000256" key="6">
    <source>
        <dbReference type="ARBA" id="ARBA00023237"/>
    </source>
</evidence>
<comment type="subcellular location">
    <subcellularLocation>
        <location evidence="1">Membrane</location>
    </subcellularLocation>
</comment>
<keyword evidence="2" id="KW-1134">Transmembrane beta strand</keyword>
<dbReference type="PIRSF" id="PIRSF006076">
    <property type="entry name" value="OM_assembly_OMP85"/>
    <property type="match status" value="1"/>
</dbReference>
<dbReference type="InterPro" id="IPR039910">
    <property type="entry name" value="D15-like"/>
</dbReference>
<keyword evidence="3" id="KW-0812">Transmembrane</keyword>
<evidence type="ECO:0000259" key="9">
    <source>
        <dbReference type="PROSITE" id="PS51779"/>
    </source>
</evidence>
<dbReference type="NCBIfam" id="TIGR03303">
    <property type="entry name" value="OM_YaeT"/>
    <property type="match status" value="1"/>
</dbReference>
<evidence type="ECO:0000256" key="3">
    <source>
        <dbReference type="ARBA" id="ARBA00022692"/>
    </source>
</evidence>
<evidence type="ECO:0000256" key="2">
    <source>
        <dbReference type="ARBA" id="ARBA00022452"/>
    </source>
</evidence>
<dbReference type="GO" id="GO:0071709">
    <property type="term" value="P:membrane assembly"/>
    <property type="evidence" value="ECO:0007669"/>
    <property type="project" value="InterPro"/>
</dbReference>
<dbReference type="GO" id="GO:0009279">
    <property type="term" value="C:cell outer membrane"/>
    <property type="evidence" value="ECO:0007669"/>
    <property type="project" value="UniProtKB-UniRule"/>
</dbReference>
<feature type="domain" description="POTRA" evidence="9">
    <location>
        <begin position="43"/>
        <end position="117"/>
    </location>
</feature>
<reference evidence="10 11" key="1">
    <citation type="submission" date="2018-12" db="EMBL/GenBank/DDBJ databases">
        <title>Hymenobacter gummosus sp. nov., isolated from a spring.</title>
        <authorList>
            <person name="Nie L."/>
        </authorList>
    </citation>
    <scope>NUCLEOTIDE SEQUENCE [LARGE SCALE GENOMIC DNA]</scope>
    <source>
        <strain evidence="10 11">KCTC 52166</strain>
    </source>
</reference>
<dbReference type="Gene3D" id="2.40.160.50">
    <property type="entry name" value="membrane protein fhac: a member of the omp85/tpsb transporter family"/>
    <property type="match status" value="1"/>
</dbReference>
<dbReference type="AlphaFoldDB" id="A0A3S0K8V2"/>
<feature type="chain" id="PRO_5018545227" description="Outer membrane protein assembly factor BamA" evidence="8">
    <location>
        <begin position="28"/>
        <end position="870"/>
    </location>
</feature>
<keyword evidence="4 8" id="KW-0732">Signal</keyword>
<dbReference type="PANTHER" id="PTHR12815">
    <property type="entry name" value="SORTING AND ASSEMBLY MACHINERY SAMM50 PROTEIN FAMILY MEMBER"/>
    <property type="match status" value="1"/>
</dbReference>
<dbReference type="Gene3D" id="3.10.20.310">
    <property type="entry name" value="membrane protein fhac"/>
    <property type="match status" value="5"/>
</dbReference>
<evidence type="ECO:0000313" key="11">
    <source>
        <dbReference type="Proteomes" id="UP000282184"/>
    </source>
</evidence>
<gene>
    <name evidence="10" type="primary">bamA</name>
    <name evidence="10" type="ORF">EJV47_02005</name>
</gene>
<evidence type="ECO:0000256" key="8">
    <source>
        <dbReference type="SAM" id="SignalP"/>
    </source>
</evidence>
<dbReference type="EMBL" id="RXOF01000001">
    <property type="protein sequence ID" value="RTQ53537.1"/>
    <property type="molecule type" value="Genomic_DNA"/>
</dbReference>
<dbReference type="PANTHER" id="PTHR12815:SF47">
    <property type="entry name" value="TRANSLOCATION AND ASSEMBLY MODULE SUBUNIT TAMA"/>
    <property type="match status" value="1"/>
</dbReference>
<name>A0A3S0K8V2_9BACT</name>
<keyword evidence="5" id="KW-0472">Membrane</keyword>
<dbReference type="RefSeq" id="WP_126691463.1">
    <property type="nucleotide sequence ID" value="NZ_RXOF01000001.1"/>
</dbReference>
<dbReference type="Proteomes" id="UP000282184">
    <property type="component" value="Unassembled WGS sequence"/>
</dbReference>
<dbReference type="Pfam" id="PF07244">
    <property type="entry name" value="POTRA"/>
    <property type="match status" value="4"/>
</dbReference>
<dbReference type="InterPro" id="IPR023707">
    <property type="entry name" value="OM_assembly_BamA"/>
</dbReference>
<comment type="caution">
    <text evidence="10">The sequence shown here is derived from an EMBL/GenBank/DDBJ whole genome shotgun (WGS) entry which is preliminary data.</text>
</comment>
<protein>
    <recommendedName>
        <fullName evidence="7">Outer membrane protein assembly factor BamA</fullName>
    </recommendedName>
</protein>
<proteinExistence type="predicted"/>
<evidence type="ECO:0000313" key="10">
    <source>
        <dbReference type="EMBL" id="RTQ53537.1"/>
    </source>
</evidence>
<feature type="domain" description="POTRA" evidence="9">
    <location>
        <begin position="400"/>
        <end position="475"/>
    </location>
</feature>
<dbReference type="OrthoDB" id="9802086at2"/>
<keyword evidence="11" id="KW-1185">Reference proteome</keyword>
<evidence type="ECO:0000256" key="4">
    <source>
        <dbReference type="ARBA" id="ARBA00022729"/>
    </source>
</evidence>
<sequence length="870" mass="97079">MSSFFPRLRGAMLTGLLLGLTAGTIHAQNVPAAGAQGQEPQRYEVGGITISGIRYLDPNTIIGLTGLKVGDPISLPGEEIGRAIRRLWDQGILGDVSVAVERIEGNRVFLDFQLKERPRLSKIYFTSINKTQADELRNKIKIVRGKVVTDALLSNTKQAVRKFYVDKGFMNVKVNITQEPDSSLPNSVELVIDVNKGDKVRISDISFIGNEAIKDGKLKGQMKKTKEKKAYKFLNSGKFNKTEFEADKQKVIDYYNAQGYRDAIITSDSLITVQSEHTRRFIGKKDGKFGIHKVTEREADKLVLRLHVDEGPKYYFRNVAWNGNYLYDDRTLSSVLGIKKGDTYSKESLDKRLNYNPTGQDVTSLYMNDGYLFFSIDPVETRVEGDSIDIEMRISEGVQARIKEVNIAGNTKTSDHVIRRELRTLPGDKFNRELLIRSQREIASLGYFDPEKVGLNPVPNPADGTVDINYTVSEKPSDQITLSGGWGGYAGFIGTVGLVFNNFSLRKAKDFHNWRPVPGGDGQRLALNIQANGLQYQSYSLSFTEPWLGGRKPNSLTVTLNKSIQRYSTSGAFDAASIRNGSFIKVNSASVGLGRRLRWPDDYFTLSNSLSISQYKLKDYPYFSGFSTGNANNITFNTTLARNSTDNPTFTRRGSALSLSLNLTPPYSIFKGSHPDVNEWVEFHKWMFDASWFTPLGSKFVLNTRAHFGFIGRYNKTRAYGPFERFKLGGAGLGFGGASNFLVGTEFVGLRGYDDPNDAFAIPTARQNESGGIAYNKYVMELRYPVSLNPAATVYVLGFAEAGNSFDNYNQYNPFKLYRSAGVGARIFMSAFGLLGFDYGYGFDNVPIPLGTSDRQDKSKFHFIIGQQIR</sequence>
<evidence type="ECO:0000256" key="5">
    <source>
        <dbReference type="ARBA" id="ARBA00023136"/>
    </source>
</evidence>
<organism evidence="10 11">
    <name type="scientific">Hymenobacter gummosus</name>
    <dbReference type="NCBI Taxonomy" id="1776032"/>
    <lineage>
        <taxon>Bacteria</taxon>
        <taxon>Pseudomonadati</taxon>
        <taxon>Bacteroidota</taxon>
        <taxon>Cytophagia</taxon>
        <taxon>Cytophagales</taxon>
        <taxon>Hymenobacteraceae</taxon>
        <taxon>Hymenobacter</taxon>
    </lineage>
</organism>
<dbReference type="PROSITE" id="PS51779">
    <property type="entry name" value="POTRA"/>
    <property type="match status" value="3"/>
</dbReference>
<evidence type="ECO:0000256" key="7">
    <source>
        <dbReference type="NCBIfam" id="TIGR03303"/>
    </source>
</evidence>
<dbReference type="InterPro" id="IPR010827">
    <property type="entry name" value="BamA/TamA_POTRA"/>
</dbReference>